<dbReference type="VEuPathDB" id="VectorBase:MDOA014612"/>
<sequence length="300" mass="34035">MNKRRPVTAAAGYLPQHPLHHPQPQQQQETHQMFLPNVMLQQTVSQPQPVAANMPTPTTNWSMESMPWKIQKADHTGDVMEFTAHGPHNNSIHRAILHQKRKSEPIPSPFPVKQFISEEKITAHFNGLHISSDYIQHDTGGAISGINLNETATTSGKCFSNLTYEDYQMTAKELEKKLLNANRITICEELKKINEQPAQHSVSCLPEALLHRLNKPCTALVLWQPPPPIINMLKQNTTNNEEIEEAQRLHRQSIDEDGIPDVDLPPEPEDDDDIDDYVDNNNTCSLDFNHIKPDSMDEDM</sequence>
<feature type="compositionally biased region" description="Acidic residues" evidence="1">
    <location>
        <begin position="255"/>
        <end position="278"/>
    </location>
</feature>
<proteinExistence type="predicted"/>
<evidence type="ECO:0000313" key="2">
    <source>
        <dbReference type="Proteomes" id="UP001652621"/>
    </source>
</evidence>
<keyword evidence="2" id="KW-1185">Reference proteome</keyword>
<dbReference type="Proteomes" id="UP001652621">
    <property type="component" value="Unplaced"/>
</dbReference>
<evidence type="ECO:0000256" key="1">
    <source>
        <dbReference type="SAM" id="MobiDB-lite"/>
    </source>
</evidence>
<dbReference type="PANTHER" id="PTHR16246">
    <property type="entry name" value="HOST CELL FACTOR C1 REGULATOR 1"/>
    <property type="match status" value="1"/>
</dbReference>
<dbReference type="OrthoDB" id="10022757at2759"/>
<feature type="region of interest" description="Disordered" evidence="1">
    <location>
        <begin position="1"/>
        <end position="28"/>
    </location>
</feature>
<protein>
    <submittedName>
        <fullName evidence="3">Uncharacterized protein LOC101893968 isoform X1</fullName>
    </submittedName>
</protein>
<accession>A0A9J7HZY9</accession>
<reference evidence="3" key="1">
    <citation type="submission" date="2025-08" db="UniProtKB">
        <authorList>
            <consortium name="RefSeq"/>
        </authorList>
    </citation>
    <scope>IDENTIFICATION</scope>
    <source>
        <strain evidence="3">Aabys</strain>
        <tissue evidence="3">Whole body</tissue>
    </source>
</reference>
<gene>
    <name evidence="3" type="primary">LOC101893968</name>
</gene>
<evidence type="ECO:0000313" key="3">
    <source>
        <dbReference type="RefSeq" id="XP_005178675.2"/>
    </source>
</evidence>
<feature type="region of interest" description="Disordered" evidence="1">
    <location>
        <begin position="251"/>
        <end position="280"/>
    </location>
</feature>
<name>A0A9J7HZY9_MUSDO</name>
<dbReference type="InterPro" id="IPR029195">
    <property type="entry name" value="HCFC1R1"/>
</dbReference>
<dbReference type="VEuPathDB" id="VectorBase:MDOMA2_018406"/>
<dbReference type="GeneID" id="101893968"/>
<organism evidence="2 3">
    <name type="scientific">Musca domestica</name>
    <name type="common">House fly</name>
    <dbReference type="NCBI Taxonomy" id="7370"/>
    <lineage>
        <taxon>Eukaryota</taxon>
        <taxon>Metazoa</taxon>
        <taxon>Ecdysozoa</taxon>
        <taxon>Arthropoda</taxon>
        <taxon>Hexapoda</taxon>
        <taxon>Insecta</taxon>
        <taxon>Pterygota</taxon>
        <taxon>Neoptera</taxon>
        <taxon>Endopterygota</taxon>
        <taxon>Diptera</taxon>
        <taxon>Brachycera</taxon>
        <taxon>Muscomorpha</taxon>
        <taxon>Muscoidea</taxon>
        <taxon>Muscidae</taxon>
        <taxon>Musca</taxon>
    </lineage>
</organism>
<dbReference type="RefSeq" id="XP_005178675.2">
    <property type="nucleotide sequence ID" value="XM_005178618.4"/>
</dbReference>
<dbReference type="PANTHER" id="PTHR16246:SF2">
    <property type="entry name" value="HOST CELL FACTOR C1 REGULATOR 1"/>
    <property type="match status" value="1"/>
</dbReference>
<dbReference type="eggNOG" id="ENOG502S8JS">
    <property type="taxonomic scope" value="Eukaryota"/>
</dbReference>